<comment type="caution">
    <text evidence="9">The sequence shown here is derived from an EMBL/GenBank/DDBJ whole genome shotgun (WGS) entry which is preliminary data.</text>
</comment>
<dbReference type="PROSITE" id="PS51214">
    <property type="entry name" value="IBB"/>
    <property type="match status" value="1"/>
</dbReference>
<feature type="region of interest" description="Disordered" evidence="7">
    <location>
        <begin position="17"/>
        <end position="87"/>
    </location>
</feature>
<dbReference type="InterPro" id="IPR024931">
    <property type="entry name" value="Importin_alpha"/>
</dbReference>
<dbReference type="GO" id="GO:0006606">
    <property type="term" value="P:protein import into nucleus"/>
    <property type="evidence" value="ECO:0007669"/>
    <property type="project" value="InterPro"/>
</dbReference>
<feature type="repeat" description="ARM" evidence="6">
    <location>
        <begin position="134"/>
        <end position="177"/>
    </location>
</feature>
<dbReference type="Proteomes" id="UP000236319">
    <property type="component" value="Unassembled WGS sequence"/>
</dbReference>
<dbReference type="Pfam" id="PF00514">
    <property type="entry name" value="Arm"/>
    <property type="match status" value="7"/>
</dbReference>
<evidence type="ECO:0000256" key="5">
    <source>
        <dbReference type="PIRNR" id="PIRNR005673"/>
    </source>
</evidence>
<dbReference type="GO" id="GO:0005737">
    <property type="term" value="C:cytoplasm"/>
    <property type="evidence" value="ECO:0007669"/>
    <property type="project" value="InterPro"/>
</dbReference>
<evidence type="ECO:0000313" key="9">
    <source>
        <dbReference type="EMBL" id="GBE58520.1"/>
    </source>
</evidence>
<dbReference type="InterPro" id="IPR011989">
    <property type="entry name" value="ARM-like"/>
</dbReference>
<proteinExistence type="inferred from homology"/>
<dbReference type="AlphaFoldDB" id="A0A2H6K6A7"/>
<evidence type="ECO:0000256" key="2">
    <source>
        <dbReference type="ARBA" id="ARBA00022448"/>
    </source>
</evidence>
<reference evidence="9 10" key="1">
    <citation type="journal article" date="2017" name="BMC Genomics">
        <title>Whole-genome assembly of Babesia ovata and comparative genomics between closely related pathogens.</title>
        <authorList>
            <person name="Yamagishi J."/>
            <person name="Asada M."/>
            <person name="Hakimi H."/>
            <person name="Tanaka T.Q."/>
            <person name="Sugimoto C."/>
            <person name="Kawazu S."/>
        </authorList>
    </citation>
    <scope>NUCLEOTIDE SEQUENCE [LARGE SCALE GENOMIC DNA]</scope>
    <source>
        <strain evidence="9 10">Miyake</strain>
    </source>
</reference>
<dbReference type="InterPro" id="IPR000225">
    <property type="entry name" value="Armadillo"/>
</dbReference>
<evidence type="ECO:0000256" key="3">
    <source>
        <dbReference type="ARBA" id="ARBA00022737"/>
    </source>
</evidence>
<feature type="repeat" description="ARM" evidence="6">
    <location>
        <begin position="261"/>
        <end position="303"/>
    </location>
</feature>
<comment type="similarity">
    <text evidence="1 5">Belongs to the importin alpha family.</text>
</comment>
<organism evidence="9 10">
    <name type="scientific">Babesia ovata</name>
    <dbReference type="NCBI Taxonomy" id="189622"/>
    <lineage>
        <taxon>Eukaryota</taxon>
        <taxon>Sar</taxon>
        <taxon>Alveolata</taxon>
        <taxon>Apicomplexa</taxon>
        <taxon>Aconoidasida</taxon>
        <taxon>Piroplasmida</taxon>
        <taxon>Babesiidae</taxon>
        <taxon>Babesia</taxon>
    </lineage>
</organism>
<dbReference type="InterPro" id="IPR016024">
    <property type="entry name" value="ARM-type_fold"/>
</dbReference>
<dbReference type="InterPro" id="IPR002652">
    <property type="entry name" value="Importin-a_IBB"/>
</dbReference>
<dbReference type="PANTHER" id="PTHR23316">
    <property type="entry name" value="IMPORTIN ALPHA"/>
    <property type="match status" value="1"/>
</dbReference>
<dbReference type="Gene3D" id="1.25.10.10">
    <property type="entry name" value="Leucine-rich Repeat Variant"/>
    <property type="match status" value="1"/>
</dbReference>
<dbReference type="InterPro" id="IPR032413">
    <property type="entry name" value="Arm_3"/>
</dbReference>
<dbReference type="RefSeq" id="XP_028864763.1">
    <property type="nucleotide sequence ID" value="XM_029008930.1"/>
</dbReference>
<evidence type="ECO:0000256" key="7">
    <source>
        <dbReference type="SAM" id="MobiDB-lite"/>
    </source>
</evidence>
<dbReference type="Pfam" id="PF16186">
    <property type="entry name" value="Arm_3"/>
    <property type="match status" value="1"/>
</dbReference>
<dbReference type="PIRSF" id="PIRSF005673">
    <property type="entry name" value="Importin_alpha"/>
    <property type="match status" value="1"/>
</dbReference>
<feature type="repeat" description="ARM" evidence="6">
    <location>
        <begin position="177"/>
        <end position="219"/>
    </location>
</feature>
<dbReference type="GO" id="GO:0005634">
    <property type="term" value="C:nucleus"/>
    <property type="evidence" value="ECO:0007669"/>
    <property type="project" value="UniProtKB-ARBA"/>
</dbReference>
<dbReference type="SMART" id="SM00185">
    <property type="entry name" value="ARM"/>
    <property type="match status" value="8"/>
</dbReference>
<protein>
    <recommendedName>
        <fullName evidence="5">Importin subunit alpha</fullName>
    </recommendedName>
</protein>
<feature type="repeat" description="ARM" evidence="6">
    <location>
        <begin position="219"/>
        <end position="247"/>
    </location>
</feature>
<keyword evidence="4 5" id="KW-0653">Protein transport</keyword>
<dbReference type="PROSITE" id="PS50176">
    <property type="entry name" value="ARM_REPEAT"/>
    <property type="match status" value="4"/>
</dbReference>
<dbReference type="FunFam" id="1.25.10.10:FF:000009">
    <property type="entry name" value="Importin subunit alpha"/>
    <property type="match status" value="1"/>
</dbReference>
<evidence type="ECO:0000256" key="4">
    <source>
        <dbReference type="ARBA" id="ARBA00022927"/>
    </source>
</evidence>
<sequence>MFRKEERKKEYKKIFDDSRRRREDLQAQIRKQTRDRQFQRHRACAAGDDDDAMQSEPGNVVINDPITPFDDSQDDDDHNDQYGNPANWTPSALAPYVTGIRSDDYESQLSCTKYFRKLLSIEVDPPIEQVVNAGVVPVFIEFLGRFDAPELQFEAAWAITNVASGNQQQTKVATDNGAVPKLIALLEAPREEVREQAVWALGNIAGDSPECRDLVLGLGALKPLLYLLYNSDKESVVRNATWTVSNLCRGKPKPVFQDVKQAIPYLAKLLDHPDLEVLTDACWALSYISDGNEEHIQAVLDSGACPRLVQLMDHPQTVIQTPALRTVGNIATGNDRQTQMIVDCGCIAALYKMLFSDKKSIKKEACWTLSNIAAGTRDQVEAFLQSDTVEKLLELMTCNDFDVQREASWAICNAASGGDFRQAENLASRGCLRHICSILTTTDTKLISVALRAMENILNVGQQLMELNSLPANPYAVAIEELEGVRALEVLQESKVNAVYRRARDILQQYFPDDYDLEQDVSESSVLTNFKDIVPPGGFKF</sequence>
<dbReference type="SUPFAM" id="SSF48371">
    <property type="entry name" value="ARM repeat"/>
    <property type="match status" value="1"/>
</dbReference>
<gene>
    <name evidence="9" type="ORF">BOVATA_000130</name>
</gene>
<name>A0A2H6K6A7_9APIC</name>
<keyword evidence="2 5" id="KW-0813">Transport</keyword>
<evidence type="ECO:0000256" key="6">
    <source>
        <dbReference type="PROSITE-ProRule" id="PRU00259"/>
    </source>
</evidence>
<dbReference type="GeneID" id="39872290"/>
<dbReference type="GO" id="GO:0061608">
    <property type="term" value="F:nuclear import signal receptor activity"/>
    <property type="evidence" value="ECO:0007669"/>
    <property type="project" value="InterPro"/>
</dbReference>
<evidence type="ECO:0000256" key="1">
    <source>
        <dbReference type="ARBA" id="ARBA00010394"/>
    </source>
</evidence>
<keyword evidence="3" id="KW-0677">Repeat</keyword>
<feature type="domain" description="IBB" evidence="8">
    <location>
        <begin position="1"/>
        <end position="51"/>
    </location>
</feature>
<dbReference type="OrthoDB" id="29145at2759"/>
<evidence type="ECO:0000259" key="8">
    <source>
        <dbReference type="PROSITE" id="PS51214"/>
    </source>
</evidence>
<accession>A0A2H6K6A7</accession>
<dbReference type="Pfam" id="PF01749">
    <property type="entry name" value="IBB"/>
    <property type="match status" value="1"/>
</dbReference>
<evidence type="ECO:0000313" key="10">
    <source>
        <dbReference type="Proteomes" id="UP000236319"/>
    </source>
</evidence>
<dbReference type="EMBL" id="BDSA01000001">
    <property type="protein sequence ID" value="GBE58520.1"/>
    <property type="molecule type" value="Genomic_DNA"/>
</dbReference>
<keyword evidence="10" id="KW-1185">Reference proteome</keyword>
<dbReference type="VEuPathDB" id="PiroplasmaDB:BOVATA_000130"/>